<proteinExistence type="predicted"/>
<organism evidence="1 2">
    <name type="scientific">Patella caerulea</name>
    <name type="common">Rayed Mediterranean limpet</name>
    <dbReference type="NCBI Taxonomy" id="87958"/>
    <lineage>
        <taxon>Eukaryota</taxon>
        <taxon>Metazoa</taxon>
        <taxon>Spiralia</taxon>
        <taxon>Lophotrochozoa</taxon>
        <taxon>Mollusca</taxon>
        <taxon>Gastropoda</taxon>
        <taxon>Patellogastropoda</taxon>
        <taxon>Patelloidea</taxon>
        <taxon>Patellidae</taxon>
        <taxon>Patella</taxon>
    </lineage>
</organism>
<dbReference type="EMBL" id="JAZGQO010000013">
    <property type="protein sequence ID" value="KAK6171960.1"/>
    <property type="molecule type" value="Genomic_DNA"/>
</dbReference>
<evidence type="ECO:0000313" key="2">
    <source>
        <dbReference type="Proteomes" id="UP001347796"/>
    </source>
</evidence>
<protein>
    <submittedName>
        <fullName evidence="1">Uncharacterized protein</fullName>
    </submittedName>
</protein>
<reference evidence="1 2" key="1">
    <citation type="submission" date="2024-01" db="EMBL/GenBank/DDBJ databases">
        <title>The genome of the rayed Mediterranean limpet Patella caerulea (Linnaeus, 1758).</title>
        <authorList>
            <person name="Anh-Thu Weber A."/>
            <person name="Halstead-Nussloch G."/>
        </authorList>
    </citation>
    <scope>NUCLEOTIDE SEQUENCE [LARGE SCALE GENOMIC DNA]</scope>
    <source>
        <strain evidence="1">AATW-2023a</strain>
        <tissue evidence="1">Whole specimen</tissue>
    </source>
</reference>
<keyword evidence="2" id="KW-1185">Reference proteome</keyword>
<name>A0AAN8PL26_PATCE</name>
<comment type="caution">
    <text evidence="1">The sequence shown here is derived from an EMBL/GenBank/DDBJ whole genome shotgun (WGS) entry which is preliminary data.</text>
</comment>
<dbReference type="Proteomes" id="UP001347796">
    <property type="component" value="Unassembled WGS sequence"/>
</dbReference>
<accession>A0AAN8PL26</accession>
<evidence type="ECO:0000313" key="1">
    <source>
        <dbReference type="EMBL" id="KAK6171960.1"/>
    </source>
</evidence>
<sequence length="368" mass="43332">MKWKVLINTSKSKCIHFRPSRQTRSNYKFNLGLEEIDTVESYKYLGVIFQEHCKFDNTANTLSTVARRAFGSVISKLYILKEFGFKTFMKLYEACVVPITDYGAAIWGYKSHNSLEMIENRAMRFLLGDHRFTSLLGMSGDSGSIPCTQRRRIKMFQLWNRLLSLDDDRLTKKVFENDFCCATSNKNWCADMKVLFEKLNLSDYYTNKLSININVVKSKMWTYVAESWHVKLSNSPKLRTYAVFKNEFKTENYLVFNLPRNERSILAQFRCGVLPLRVETGRFIGEKLEDRTCQMCAHNCIEDEKHFILSCSLYSDLRQYWFNEATSDLQSSQMQDNDRLIYLMNNLPRRCAKFLTRAFLRPRNKLFN</sequence>
<gene>
    <name evidence="1" type="ORF">SNE40_018378</name>
</gene>
<dbReference type="AlphaFoldDB" id="A0AAN8PL26"/>